<feature type="region of interest" description="Disordered" evidence="1">
    <location>
        <begin position="309"/>
        <end position="344"/>
    </location>
</feature>
<reference evidence="3 4" key="1">
    <citation type="journal article" date="2021" name="BMC Biol.">
        <title>Horizontally acquired antibacterial genes associated with adaptive radiation of ladybird beetles.</title>
        <authorList>
            <person name="Li H.S."/>
            <person name="Tang X.F."/>
            <person name="Huang Y.H."/>
            <person name="Xu Z.Y."/>
            <person name="Chen M.L."/>
            <person name="Du X.Y."/>
            <person name="Qiu B.Y."/>
            <person name="Chen P.T."/>
            <person name="Zhang W."/>
            <person name="Slipinski A."/>
            <person name="Escalona H.E."/>
            <person name="Waterhouse R.M."/>
            <person name="Zwick A."/>
            <person name="Pang H."/>
        </authorList>
    </citation>
    <scope>NUCLEOTIDE SEQUENCE [LARGE SCALE GENOMIC DNA]</scope>
    <source>
        <strain evidence="3">SYSU2018</strain>
    </source>
</reference>
<evidence type="ECO:0000313" key="4">
    <source>
        <dbReference type="Proteomes" id="UP001516400"/>
    </source>
</evidence>
<feature type="region of interest" description="Disordered" evidence="1">
    <location>
        <begin position="174"/>
        <end position="193"/>
    </location>
</feature>
<feature type="domain" description="PDZ" evidence="2">
    <location>
        <begin position="607"/>
        <end position="691"/>
    </location>
</feature>
<evidence type="ECO:0000259" key="2">
    <source>
        <dbReference type="PROSITE" id="PS50106"/>
    </source>
</evidence>
<feature type="region of interest" description="Disordered" evidence="1">
    <location>
        <begin position="1"/>
        <end position="21"/>
    </location>
</feature>
<dbReference type="Proteomes" id="UP001516400">
    <property type="component" value="Unassembled WGS sequence"/>
</dbReference>
<keyword evidence="4" id="KW-1185">Reference proteome</keyword>
<proteinExistence type="predicted"/>
<comment type="caution">
    <text evidence="3">The sequence shown here is derived from an EMBL/GenBank/DDBJ whole genome shotgun (WGS) entry which is preliminary data.</text>
</comment>
<feature type="region of interest" description="Disordered" evidence="1">
    <location>
        <begin position="247"/>
        <end position="274"/>
    </location>
</feature>
<feature type="compositionally biased region" description="Low complexity" evidence="1">
    <location>
        <begin position="318"/>
        <end position="341"/>
    </location>
</feature>
<sequence>MEPLPSDSRQPPDGHEFPDYEENFQKTNTNSLFDKLRLNYPNSIQNIKPNINQESSFEINSSDSLPLNIVNSMSNSDLGAISRYKTTENEYSNKDANLNPLLYTRSQSLCDISLEKKNEQWQAMVEQRRKSLSKLKGLVIPDSISESDCSSTINLPEIKSSTSVSFETFNSLDSSEASNETSQPSSVDSSQVPLISPPWTGNLNFPKYSPAFKRKDLQLYATAHKEESEESDLGCYKPFRNKKSIFHTGSSSGDDSTAPLKSVDSSPTRSESSFECITSKNKIKPRARTFKYSMETSFLDDYSNRKKEINTEDESDNDSAVSSSQSSFISRPTTSPSPTRSIEFDNNTLKSVNSRYRSSEARHLKPASVEAINRKNILASAKCRSGKDLKVGSPVINRKLEESDEKTEKTCDEECTLEVKEETIVQPKKTEDCLDSKFEEINATHQKVGIPQLITTRLSPDIAPNLPLKPSTALLKTKFETLAVPQRPIFARSISKDSAPVYKEILKLTPVTRKREEKISRFANTKSLSVNDLRKNFENIAKTAPVALTPTVKKAIPLKPRKTDLGIVDSGVKKNDDEGAKVPEARPRSLIDKKSSDVKPRSGKCHTIILKSEGVGGNLGITLAGGIDENKEITVHRIRYGSVAYQEGSLTKGDHIIAINGVETKDLSHVEAVELLKTPAKSFIINVEIKEEATKETSFMKRRSFSLDSAPISNPGISHSPKKANHEIILKKDSNGLGFSIEGGKDSPQGDVPLIVKKIFQGGVADKDGRLKIGDEILSINDINFTSLTRIQAWTMMKKIEIGNVKICIFR</sequence>
<dbReference type="InterPro" id="IPR001478">
    <property type="entry name" value="PDZ"/>
</dbReference>
<feature type="compositionally biased region" description="Polar residues" evidence="1">
    <location>
        <begin position="263"/>
        <end position="274"/>
    </location>
</feature>
<dbReference type="PANTHER" id="PTHR11324">
    <property type="entry name" value="IL16-RELATED"/>
    <property type="match status" value="1"/>
</dbReference>
<organism evidence="3 4">
    <name type="scientific">Cryptolaemus montrouzieri</name>
    <dbReference type="NCBI Taxonomy" id="559131"/>
    <lineage>
        <taxon>Eukaryota</taxon>
        <taxon>Metazoa</taxon>
        <taxon>Ecdysozoa</taxon>
        <taxon>Arthropoda</taxon>
        <taxon>Hexapoda</taxon>
        <taxon>Insecta</taxon>
        <taxon>Pterygota</taxon>
        <taxon>Neoptera</taxon>
        <taxon>Endopterygota</taxon>
        <taxon>Coleoptera</taxon>
        <taxon>Polyphaga</taxon>
        <taxon>Cucujiformia</taxon>
        <taxon>Coccinelloidea</taxon>
        <taxon>Coccinellidae</taxon>
        <taxon>Scymninae</taxon>
        <taxon>Scymnini</taxon>
        <taxon>Cryptolaemus</taxon>
    </lineage>
</organism>
<dbReference type="SMART" id="SM00228">
    <property type="entry name" value="PDZ"/>
    <property type="match status" value="2"/>
</dbReference>
<feature type="domain" description="PDZ" evidence="2">
    <location>
        <begin position="727"/>
        <end position="799"/>
    </location>
</feature>
<dbReference type="EMBL" id="JABFTP020000186">
    <property type="protein sequence ID" value="KAL3289677.1"/>
    <property type="molecule type" value="Genomic_DNA"/>
</dbReference>
<dbReference type="Pfam" id="PF00595">
    <property type="entry name" value="PDZ"/>
    <property type="match status" value="2"/>
</dbReference>
<accession>A0ABD2PG05</accession>
<dbReference type="PANTHER" id="PTHR11324:SF16">
    <property type="entry name" value="PDZ DOMAIN-CONTAINING PROTEIN 2"/>
    <property type="match status" value="1"/>
</dbReference>
<dbReference type="PROSITE" id="PS50106">
    <property type="entry name" value="PDZ"/>
    <property type="match status" value="2"/>
</dbReference>
<feature type="compositionally biased region" description="Low complexity" evidence="1">
    <location>
        <begin position="182"/>
        <end position="193"/>
    </location>
</feature>
<protein>
    <recommendedName>
        <fullName evidence="2">PDZ domain-containing protein</fullName>
    </recommendedName>
</protein>
<gene>
    <name evidence="3" type="ORF">HHI36_023080</name>
</gene>
<dbReference type="InterPro" id="IPR036034">
    <property type="entry name" value="PDZ_sf"/>
</dbReference>
<dbReference type="AlphaFoldDB" id="A0ABD2PG05"/>
<dbReference type="Gene3D" id="2.30.42.10">
    <property type="match status" value="2"/>
</dbReference>
<dbReference type="SUPFAM" id="SSF50156">
    <property type="entry name" value="PDZ domain-like"/>
    <property type="match status" value="2"/>
</dbReference>
<name>A0ABD2PG05_9CUCU</name>
<evidence type="ECO:0000313" key="3">
    <source>
        <dbReference type="EMBL" id="KAL3289677.1"/>
    </source>
</evidence>
<evidence type="ECO:0000256" key="1">
    <source>
        <dbReference type="SAM" id="MobiDB-lite"/>
    </source>
</evidence>